<dbReference type="PROSITE" id="PS01071">
    <property type="entry name" value="GRPE"/>
    <property type="match status" value="1"/>
</dbReference>
<dbReference type="STRING" id="7395.A0A1A9UKN6"/>
<dbReference type="SUPFAM" id="SSF58014">
    <property type="entry name" value="Coiled-coil domain of nucleotide exchange factor GrpE"/>
    <property type="match status" value="1"/>
</dbReference>
<dbReference type="SUPFAM" id="SSF51064">
    <property type="entry name" value="Head domain of nucleotide exchange factor GrpE"/>
    <property type="match status" value="1"/>
</dbReference>
<accession>A0A1A9UKN6</accession>
<dbReference type="FunFam" id="2.30.22.10:FF:000001">
    <property type="entry name" value="Protein GrpE"/>
    <property type="match status" value="1"/>
</dbReference>
<keyword evidence="6 7" id="KW-0143">Chaperone</keyword>
<dbReference type="GO" id="GO:0042803">
    <property type="term" value="F:protein homodimerization activity"/>
    <property type="evidence" value="ECO:0007669"/>
    <property type="project" value="InterPro"/>
</dbReference>
<dbReference type="HAMAP" id="MF_01151">
    <property type="entry name" value="GrpE"/>
    <property type="match status" value="1"/>
</dbReference>
<comment type="subcellular location">
    <subcellularLocation>
        <location evidence="1">Cytoplasm</location>
    </subcellularLocation>
    <subcellularLocation>
        <location evidence="7">Mitochondrion matrix</location>
    </subcellularLocation>
</comment>
<name>A0A1A9UKN6_GLOAU</name>
<dbReference type="AlphaFoldDB" id="A0A1A9UKN6"/>
<dbReference type="NCBIfam" id="NF010748">
    <property type="entry name" value="PRK14150.1"/>
    <property type="match status" value="1"/>
</dbReference>
<protein>
    <recommendedName>
        <fullName evidence="7">GrpE protein homolog</fullName>
    </recommendedName>
</protein>
<evidence type="ECO:0000256" key="5">
    <source>
        <dbReference type="ARBA" id="ARBA00023016"/>
    </source>
</evidence>
<dbReference type="GO" id="GO:0006457">
    <property type="term" value="P:protein folding"/>
    <property type="evidence" value="ECO:0007669"/>
    <property type="project" value="InterPro"/>
</dbReference>
<dbReference type="Proteomes" id="UP000078200">
    <property type="component" value="Unassembled WGS sequence"/>
</dbReference>
<dbReference type="VEuPathDB" id="VectorBase:GAUT007632"/>
<evidence type="ECO:0000256" key="4">
    <source>
        <dbReference type="ARBA" id="ARBA00022490"/>
    </source>
</evidence>
<dbReference type="EnsemblMetazoa" id="GAUT007632-RA">
    <property type="protein sequence ID" value="GAUT007632-PA"/>
    <property type="gene ID" value="GAUT007632"/>
</dbReference>
<evidence type="ECO:0000256" key="7">
    <source>
        <dbReference type="RuleBase" id="RU000640"/>
    </source>
</evidence>
<dbReference type="InterPro" id="IPR000740">
    <property type="entry name" value="GrpE"/>
</dbReference>
<reference evidence="9" key="1">
    <citation type="submission" date="2020-05" db="UniProtKB">
        <authorList>
            <consortium name="EnsemblMetazoa"/>
        </authorList>
    </citation>
    <scope>IDENTIFICATION</scope>
    <source>
        <strain evidence="9">TTRI</strain>
    </source>
</reference>
<dbReference type="GO" id="GO:0005829">
    <property type="term" value="C:cytosol"/>
    <property type="evidence" value="ECO:0007669"/>
    <property type="project" value="TreeGrafter"/>
</dbReference>
<dbReference type="GO" id="GO:0051087">
    <property type="term" value="F:protein-folding chaperone binding"/>
    <property type="evidence" value="ECO:0007669"/>
    <property type="project" value="InterPro"/>
</dbReference>
<dbReference type="Gene3D" id="3.90.20.20">
    <property type="match status" value="1"/>
</dbReference>
<dbReference type="GO" id="GO:0005759">
    <property type="term" value="C:mitochondrial matrix"/>
    <property type="evidence" value="ECO:0007669"/>
    <property type="project" value="UniProtKB-SubCell"/>
</dbReference>
<keyword evidence="10" id="KW-1185">Reference proteome</keyword>
<evidence type="ECO:0000256" key="1">
    <source>
        <dbReference type="ARBA" id="ARBA00004496"/>
    </source>
</evidence>
<comment type="function">
    <text evidence="7">Essential component of the PAM complex, a complex required for the translocation of transit peptide-containing proteins from the inner membrane into the mitochondrial matrix in an ATP-dependent manner.</text>
</comment>
<dbReference type="PANTHER" id="PTHR21237:SF23">
    <property type="entry name" value="GRPE PROTEIN HOMOLOG, MITOCHONDRIAL"/>
    <property type="match status" value="1"/>
</dbReference>
<dbReference type="CDD" id="cd00446">
    <property type="entry name" value="GrpE"/>
    <property type="match status" value="1"/>
</dbReference>
<organism evidence="9 10">
    <name type="scientific">Glossina austeni</name>
    <name type="common">Savannah tsetse fly</name>
    <dbReference type="NCBI Taxonomy" id="7395"/>
    <lineage>
        <taxon>Eukaryota</taxon>
        <taxon>Metazoa</taxon>
        <taxon>Ecdysozoa</taxon>
        <taxon>Arthropoda</taxon>
        <taxon>Hexapoda</taxon>
        <taxon>Insecta</taxon>
        <taxon>Pterygota</taxon>
        <taxon>Neoptera</taxon>
        <taxon>Endopterygota</taxon>
        <taxon>Diptera</taxon>
        <taxon>Brachycera</taxon>
        <taxon>Muscomorpha</taxon>
        <taxon>Hippoboscoidea</taxon>
        <taxon>Glossinidae</taxon>
        <taxon>Glossina</taxon>
    </lineage>
</organism>
<dbReference type="InterPro" id="IPR009012">
    <property type="entry name" value="GrpE_head"/>
</dbReference>
<dbReference type="GO" id="GO:0051082">
    <property type="term" value="F:unfolded protein binding"/>
    <property type="evidence" value="ECO:0007669"/>
    <property type="project" value="TreeGrafter"/>
</dbReference>
<keyword evidence="7" id="KW-0496">Mitochondrion</keyword>
<evidence type="ECO:0000256" key="8">
    <source>
        <dbReference type="RuleBase" id="RU004478"/>
    </source>
</evidence>
<evidence type="ECO:0000256" key="3">
    <source>
        <dbReference type="ARBA" id="ARBA00011738"/>
    </source>
</evidence>
<dbReference type="Pfam" id="PF01025">
    <property type="entry name" value="GrpE"/>
    <property type="match status" value="1"/>
</dbReference>
<dbReference type="Gene3D" id="2.30.22.10">
    <property type="entry name" value="Head domain of nucleotide exchange factor GrpE"/>
    <property type="match status" value="1"/>
</dbReference>
<sequence length="141" mass="16407">MKKTHYDIILRNKAEIENILKRTQLNIEKSHKFALEKFSIALLPIIDNLERTLEISKKLNEDTNPIIEGIRLTLQEFIKVMQSFNISCIDKNHVNFDPKIHEAMTVLDNQKCKPNQVVQIIQKGYLLNDRLLRPAMVAVSK</sequence>
<dbReference type="InterPro" id="IPR013805">
    <property type="entry name" value="GrpE_CC"/>
</dbReference>
<evidence type="ECO:0000313" key="10">
    <source>
        <dbReference type="Proteomes" id="UP000078200"/>
    </source>
</evidence>
<comment type="subunit">
    <text evidence="3">Homodimer.</text>
</comment>
<keyword evidence="5" id="KW-0346">Stress response</keyword>
<dbReference type="PRINTS" id="PR00773">
    <property type="entry name" value="GRPEPROTEIN"/>
</dbReference>
<evidence type="ECO:0000313" key="9">
    <source>
        <dbReference type="EnsemblMetazoa" id="GAUT007632-PA"/>
    </source>
</evidence>
<evidence type="ECO:0000256" key="6">
    <source>
        <dbReference type="ARBA" id="ARBA00023186"/>
    </source>
</evidence>
<evidence type="ECO:0000256" key="2">
    <source>
        <dbReference type="ARBA" id="ARBA00009054"/>
    </source>
</evidence>
<dbReference type="PANTHER" id="PTHR21237">
    <property type="entry name" value="GRPE PROTEIN"/>
    <property type="match status" value="1"/>
</dbReference>
<dbReference type="GO" id="GO:0000774">
    <property type="term" value="F:adenyl-nucleotide exchange factor activity"/>
    <property type="evidence" value="ECO:0007669"/>
    <property type="project" value="InterPro"/>
</dbReference>
<proteinExistence type="inferred from homology"/>
<comment type="similarity">
    <text evidence="2 8">Belongs to the GrpE family.</text>
</comment>
<keyword evidence="4" id="KW-0963">Cytoplasm</keyword>